<evidence type="ECO:0000256" key="10">
    <source>
        <dbReference type="HAMAP-Rule" id="MF_02227"/>
    </source>
</evidence>
<dbReference type="PROSITE" id="PS01085">
    <property type="entry name" value="RIBUL_P_3_EPIMER_1"/>
    <property type="match status" value="1"/>
</dbReference>
<dbReference type="NCBIfam" id="TIGR01163">
    <property type="entry name" value="rpe"/>
    <property type="match status" value="1"/>
</dbReference>
<feature type="active site" description="Proton donor" evidence="10">
    <location>
        <position position="175"/>
    </location>
</feature>
<comment type="pathway">
    <text evidence="10">Carbohydrate degradation.</text>
</comment>
<keyword evidence="8 10" id="KW-0479">Metal-binding</keyword>
<comment type="function">
    <text evidence="10">Catalyzes the reversible epimerization of D-ribulose 5-phosphate to D-xylulose 5-phosphate.</text>
</comment>
<feature type="binding site" evidence="10">
    <location>
        <position position="64"/>
    </location>
    <ligand>
        <name>a divalent metal cation</name>
        <dbReference type="ChEBI" id="CHEBI:60240"/>
    </ligand>
</feature>
<evidence type="ECO:0000313" key="12">
    <source>
        <dbReference type="EMBL" id="UYP47966.1"/>
    </source>
</evidence>
<comment type="cofactor">
    <cofactor evidence="5">
        <name>Fe(2+)</name>
        <dbReference type="ChEBI" id="CHEBI:29033"/>
    </cofactor>
</comment>
<feature type="binding site" evidence="10">
    <location>
        <position position="31"/>
    </location>
    <ligand>
        <name>a divalent metal cation</name>
        <dbReference type="ChEBI" id="CHEBI:60240"/>
    </ligand>
</feature>
<accession>A0ABY6HWQ8</accession>
<reference evidence="12" key="1">
    <citation type="submission" date="2022-09" db="EMBL/GenBank/DDBJ databases">
        <title>Actin cytoskeleton and complex cell architecture in an #Asgard archaeon.</title>
        <authorList>
            <person name="Ponce Toledo R.I."/>
            <person name="Schleper C."/>
            <person name="Rodrigues Oliveira T."/>
            <person name="Wollweber F."/>
            <person name="Xu J."/>
            <person name="Rittmann S."/>
            <person name="Klingl A."/>
            <person name="Pilhofer M."/>
        </authorList>
    </citation>
    <scope>NUCLEOTIDE SEQUENCE</scope>
    <source>
        <strain evidence="12">B-35</strain>
    </source>
</reference>
<feature type="binding site" evidence="10">
    <location>
        <position position="33"/>
    </location>
    <ligand>
        <name>a divalent metal cation</name>
        <dbReference type="ChEBI" id="CHEBI:60240"/>
    </ligand>
</feature>
<dbReference type="InterPro" id="IPR000056">
    <property type="entry name" value="Ribul_P_3_epim-like"/>
</dbReference>
<dbReference type="HAMAP" id="MF_02227">
    <property type="entry name" value="RPE"/>
    <property type="match status" value="1"/>
</dbReference>
<evidence type="ECO:0000256" key="9">
    <source>
        <dbReference type="ARBA" id="ARBA00023235"/>
    </source>
</evidence>
<evidence type="ECO:0000256" key="4">
    <source>
        <dbReference type="ARBA" id="ARBA00001947"/>
    </source>
</evidence>
<keyword evidence="10 11" id="KW-0119">Carbohydrate metabolism</keyword>
<evidence type="ECO:0000256" key="3">
    <source>
        <dbReference type="ARBA" id="ARBA00001941"/>
    </source>
</evidence>
<evidence type="ECO:0000256" key="2">
    <source>
        <dbReference type="ARBA" id="ARBA00001936"/>
    </source>
</evidence>
<organism evidence="12 13">
    <name type="scientific">Candidatus Lokiarchaeum ossiferum</name>
    <dbReference type="NCBI Taxonomy" id="2951803"/>
    <lineage>
        <taxon>Archaea</taxon>
        <taxon>Promethearchaeati</taxon>
        <taxon>Promethearchaeota</taxon>
        <taxon>Promethearchaeia</taxon>
        <taxon>Promethearchaeales</taxon>
        <taxon>Promethearchaeaceae</taxon>
        <taxon>Candidatus Lokiarchaeum</taxon>
    </lineage>
</organism>
<dbReference type="NCBIfam" id="NF004076">
    <property type="entry name" value="PRK05581.1-4"/>
    <property type="match status" value="1"/>
</dbReference>
<feature type="binding site" evidence="10">
    <location>
        <position position="6"/>
    </location>
    <ligand>
        <name>substrate</name>
    </ligand>
</feature>
<gene>
    <name evidence="10" type="primary">rpe</name>
    <name evidence="12" type="ORF">NEF87_004251</name>
</gene>
<feature type="binding site" evidence="10">
    <location>
        <begin position="175"/>
        <end position="177"/>
    </location>
    <ligand>
        <name>substrate</name>
    </ligand>
</feature>
<dbReference type="Pfam" id="PF00834">
    <property type="entry name" value="Ribul_P_3_epim"/>
    <property type="match status" value="1"/>
</dbReference>
<evidence type="ECO:0000256" key="1">
    <source>
        <dbReference type="ARBA" id="ARBA00001782"/>
    </source>
</evidence>
<dbReference type="Proteomes" id="UP001208689">
    <property type="component" value="Chromosome"/>
</dbReference>
<comment type="cofactor">
    <cofactor evidence="4">
        <name>Zn(2+)</name>
        <dbReference type="ChEBI" id="CHEBI:29105"/>
    </cofactor>
</comment>
<keyword evidence="9 10" id="KW-0413">Isomerase</keyword>
<comment type="caution">
    <text evidence="10">Lacks conserved residue(s) required for the propagation of feature annotation.</text>
</comment>
<comment type="cofactor">
    <cofactor evidence="3">
        <name>Co(2+)</name>
        <dbReference type="ChEBI" id="CHEBI:48828"/>
    </cofactor>
</comment>
<name>A0ABY6HWQ8_9ARCH</name>
<dbReference type="PIRSF" id="PIRSF001461">
    <property type="entry name" value="RPE"/>
    <property type="match status" value="1"/>
</dbReference>
<proteinExistence type="inferred from homology"/>
<dbReference type="EC" id="5.1.3.1" evidence="7 10"/>
<dbReference type="CDD" id="cd00429">
    <property type="entry name" value="RPE"/>
    <property type="match status" value="1"/>
</dbReference>
<dbReference type="InterPro" id="IPR011060">
    <property type="entry name" value="RibuloseP-bd_barrel"/>
</dbReference>
<dbReference type="Gene3D" id="3.20.20.70">
    <property type="entry name" value="Aldolase class I"/>
    <property type="match status" value="1"/>
</dbReference>
<evidence type="ECO:0000256" key="7">
    <source>
        <dbReference type="ARBA" id="ARBA00013188"/>
    </source>
</evidence>
<dbReference type="EMBL" id="CP104013">
    <property type="protein sequence ID" value="UYP47966.1"/>
    <property type="molecule type" value="Genomic_DNA"/>
</dbReference>
<dbReference type="PANTHER" id="PTHR11749">
    <property type="entry name" value="RIBULOSE-5-PHOSPHATE-3-EPIMERASE"/>
    <property type="match status" value="1"/>
</dbReference>
<comment type="catalytic activity">
    <reaction evidence="1 10 11">
        <text>D-ribulose 5-phosphate = D-xylulose 5-phosphate</text>
        <dbReference type="Rhea" id="RHEA:13677"/>
        <dbReference type="ChEBI" id="CHEBI:57737"/>
        <dbReference type="ChEBI" id="CHEBI:58121"/>
        <dbReference type="EC" id="5.1.3.1"/>
    </reaction>
</comment>
<evidence type="ECO:0000256" key="11">
    <source>
        <dbReference type="PIRNR" id="PIRNR001461"/>
    </source>
</evidence>
<dbReference type="PROSITE" id="PS01086">
    <property type="entry name" value="RIBUL_P_3_EPIMER_2"/>
    <property type="match status" value="1"/>
</dbReference>
<feature type="binding site" evidence="10">
    <location>
        <position position="64"/>
    </location>
    <ligand>
        <name>substrate</name>
    </ligand>
</feature>
<comment type="similarity">
    <text evidence="6 10 11">Belongs to the ribulose-phosphate 3-epimerase family.</text>
</comment>
<feature type="active site" description="Proton acceptor" evidence="10">
    <location>
        <position position="33"/>
    </location>
</feature>
<evidence type="ECO:0000256" key="6">
    <source>
        <dbReference type="ARBA" id="ARBA00009541"/>
    </source>
</evidence>
<protein>
    <recommendedName>
        <fullName evidence="7 10">Ribulose-phosphate 3-epimerase</fullName>
        <ecNumber evidence="7 10">5.1.3.1</ecNumber>
    </recommendedName>
</protein>
<dbReference type="SUPFAM" id="SSF51366">
    <property type="entry name" value="Ribulose-phoshate binding barrel"/>
    <property type="match status" value="1"/>
</dbReference>
<sequence>MLVAPSILAADFSKLGQEIRDVDQAGADWIHLDVMDGQFVQNLTFGAPIIKKVRSCTSKIFDVHLMIVNPENLLDSFLDAGADLITVHYEATSKLDDIISRVKAAGKKIGISLKPNSPVDVLDPYLDQIDLILIMSVEPGWGGQSFMESMLDKVSYLSSLRNKNPSKFHFQIQMDGGIKDSNIERVKKAGCDVVVAGSYVFKCEDYSIPIGILHENS</sequence>
<dbReference type="InterPro" id="IPR026019">
    <property type="entry name" value="Ribul_P_3_epim"/>
</dbReference>
<evidence type="ECO:0000313" key="13">
    <source>
        <dbReference type="Proteomes" id="UP001208689"/>
    </source>
</evidence>
<feature type="binding site" evidence="10">
    <location>
        <begin position="197"/>
        <end position="198"/>
    </location>
    <ligand>
        <name>substrate</name>
    </ligand>
</feature>
<dbReference type="InterPro" id="IPR013785">
    <property type="entry name" value="Aldolase_TIM"/>
</dbReference>
<comment type="cofactor">
    <cofactor evidence="10">
        <name>a divalent metal cation</name>
        <dbReference type="ChEBI" id="CHEBI:60240"/>
    </cofactor>
    <text evidence="10">Binds 1 divalent metal cation per subunit.</text>
</comment>
<comment type="cofactor">
    <cofactor evidence="2">
        <name>Mn(2+)</name>
        <dbReference type="ChEBI" id="CHEBI:29035"/>
    </cofactor>
</comment>
<evidence type="ECO:0000256" key="8">
    <source>
        <dbReference type="ARBA" id="ARBA00022723"/>
    </source>
</evidence>
<keyword evidence="13" id="KW-1185">Reference proteome</keyword>
<evidence type="ECO:0000256" key="5">
    <source>
        <dbReference type="ARBA" id="ARBA00001954"/>
    </source>
</evidence>
<feature type="binding site" evidence="10">
    <location>
        <position position="175"/>
    </location>
    <ligand>
        <name>a divalent metal cation</name>
        <dbReference type="ChEBI" id="CHEBI:60240"/>
    </ligand>
</feature>